<accession>A0A0D9VJD1</accession>
<feature type="region of interest" description="Disordered" evidence="1">
    <location>
        <begin position="1"/>
        <end position="36"/>
    </location>
</feature>
<reference evidence="2 3" key="1">
    <citation type="submission" date="2012-08" db="EMBL/GenBank/DDBJ databases">
        <title>Oryza genome evolution.</title>
        <authorList>
            <person name="Wing R.A."/>
        </authorList>
    </citation>
    <scope>NUCLEOTIDE SEQUENCE</scope>
</reference>
<keyword evidence="3" id="KW-1185">Reference proteome</keyword>
<dbReference type="GO" id="GO:0003723">
    <property type="term" value="F:RNA binding"/>
    <property type="evidence" value="ECO:0007669"/>
    <property type="project" value="InterPro"/>
</dbReference>
<feature type="region of interest" description="Disordered" evidence="1">
    <location>
        <begin position="136"/>
        <end position="157"/>
    </location>
</feature>
<dbReference type="eggNOG" id="ENOG502QRCB">
    <property type="taxonomic scope" value="Eukaryota"/>
</dbReference>
<dbReference type="GO" id="GO:0006400">
    <property type="term" value="P:tRNA modification"/>
    <property type="evidence" value="ECO:0007669"/>
    <property type="project" value="InterPro"/>
</dbReference>
<dbReference type="Gramene" id="LPERR02G22350.1">
    <property type="protein sequence ID" value="LPERR02G22350.1"/>
    <property type="gene ID" value="LPERR02G22350"/>
</dbReference>
<reference evidence="2" key="3">
    <citation type="submission" date="2015-04" db="UniProtKB">
        <authorList>
            <consortium name="EnsemblPlants"/>
        </authorList>
    </citation>
    <scope>IDENTIFICATION</scope>
</reference>
<dbReference type="AlphaFoldDB" id="A0A0D9VJD1"/>
<protein>
    <submittedName>
        <fullName evidence="2">Uncharacterized protein</fullName>
    </submittedName>
</protein>
<dbReference type="HOGENOM" id="CLU_041492_0_0_1"/>
<dbReference type="Proteomes" id="UP000032180">
    <property type="component" value="Chromosome 2"/>
</dbReference>
<organism evidence="2 3">
    <name type="scientific">Leersia perrieri</name>
    <dbReference type="NCBI Taxonomy" id="77586"/>
    <lineage>
        <taxon>Eukaryota</taxon>
        <taxon>Viridiplantae</taxon>
        <taxon>Streptophyta</taxon>
        <taxon>Embryophyta</taxon>
        <taxon>Tracheophyta</taxon>
        <taxon>Spermatophyta</taxon>
        <taxon>Magnoliopsida</taxon>
        <taxon>Liliopsida</taxon>
        <taxon>Poales</taxon>
        <taxon>Poaceae</taxon>
        <taxon>BOP clade</taxon>
        <taxon>Oryzoideae</taxon>
        <taxon>Oryzeae</taxon>
        <taxon>Oryzinae</taxon>
        <taxon>Leersia</taxon>
    </lineage>
</organism>
<reference evidence="3" key="2">
    <citation type="submission" date="2013-12" db="EMBL/GenBank/DDBJ databases">
        <authorList>
            <person name="Yu Y."/>
            <person name="Lee S."/>
            <person name="de Baynast K."/>
            <person name="Wissotski M."/>
            <person name="Liu L."/>
            <person name="Talag J."/>
            <person name="Goicoechea J."/>
            <person name="Angelova A."/>
            <person name="Jetty R."/>
            <person name="Kudrna D."/>
            <person name="Golser W."/>
            <person name="Rivera L."/>
            <person name="Zhang J."/>
            <person name="Wing R."/>
        </authorList>
    </citation>
    <scope>NUCLEOTIDE SEQUENCE</scope>
</reference>
<dbReference type="InterPro" id="IPR040183">
    <property type="entry name" value="THUMPD1-like"/>
</dbReference>
<name>A0A0D9VJD1_9ORYZ</name>
<dbReference type="PANTHER" id="PTHR13452">
    <property type="entry name" value="THUMP DOMAIN CONTAINING PROTEIN 1-RELATED"/>
    <property type="match status" value="1"/>
</dbReference>
<dbReference type="SUPFAM" id="SSF143437">
    <property type="entry name" value="THUMP domain-like"/>
    <property type="match status" value="1"/>
</dbReference>
<evidence type="ECO:0000256" key="1">
    <source>
        <dbReference type="SAM" id="MobiDB-lite"/>
    </source>
</evidence>
<evidence type="ECO:0000313" key="2">
    <source>
        <dbReference type="EnsemblPlants" id="LPERR02G22350.1"/>
    </source>
</evidence>
<sequence>MAAPEPKPNPEIETPAPSHEPPPTDPQAATAASERPLQPWEQHAAVINLPRYDYRALGSLLLRSHSGFLITCPIKREKSATKEAISILEDSIGHANSYSSEEPEPCDMKMAAKKRKICSETPDIENSGDAVTNRKYDASETAGSIEKESASTQSMTSKNFEQNSNLSLVKLSRSGLLFFSFPIGGLRVVQILTQMFHSLQSGKLKSPQWCHRIFPIQETCVLSEAELHLTVSKLFLDFVKSRENQDEPIKFAVGYNRRGIDETDMKGQKNDNEVSKQQTLMDRDQCFKVVAAAVKSVAENSIVDLRSPEVAVLVEMLPISGVPLGSSVAGVSVLPSELIATKPRLSVKALVPDTKATKKK</sequence>
<dbReference type="PANTHER" id="PTHR13452:SF13">
    <property type="entry name" value="OS02G0672400 PROTEIN"/>
    <property type="match status" value="1"/>
</dbReference>
<dbReference type="EnsemblPlants" id="LPERR02G22350.1">
    <property type="protein sequence ID" value="LPERR02G22350.1"/>
    <property type="gene ID" value="LPERR02G22350"/>
</dbReference>
<evidence type="ECO:0000313" key="3">
    <source>
        <dbReference type="Proteomes" id="UP000032180"/>
    </source>
</evidence>
<proteinExistence type="predicted"/>